<comment type="caution">
    <text evidence="2">The sequence shown here is derived from an EMBL/GenBank/DDBJ whole genome shotgun (WGS) entry which is preliminary data.</text>
</comment>
<dbReference type="EMBL" id="JBICZW010000059">
    <property type="protein sequence ID" value="MFG3194482.1"/>
    <property type="molecule type" value="Genomic_DNA"/>
</dbReference>
<proteinExistence type="predicted"/>
<evidence type="ECO:0000313" key="2">
    <source>
        <dbReference type="EMBL" id="MFG3194482.1"/>
    </source>
</evidence>
<gene>
    <name evidence="2" type="ORF">ACGFYS_36875</name>
</gene>
<keyword evidence="3" id="KW-1185">Reference proteome</keyword>
<sequence length="68" mass="7285">MRGAYGPGTDPYAGRRSPSEPQRALADLLTVRADSPRAEAGRDGEHLSVRDAVTRDAVRLGLARPART</sequence>
<evidence type="ECO:0000313" key="3">
    <source>
        <dbReference type="Proteomes" id="UP001604282"/>
    </source>
</evidence>
<accession>A0ABW7C4D7</accession>
<reference evidence="2 3" key="1">
    <citation type="submission" date="2024-10" db="EMBL/GenBank/DDBJ databases">
        <title>The Natural Products Discovery Center: Release of the First 8490 Sequenced Strains for Exploring Actinobacteria Biosynthetic Diversity.</title>
        <authorList>
            <person name="Kalkreuter E."/>
            <person name="Kautsar S.A."/>
            <person name="Yang D."/>
            <person name="Bader C.D."/>
            <person name="Teijaro C.N."/>
            <person name="Fluegel L."/>
            <person name="Davis C.M."/>
            <person name="Simpson J.R."/>
            <person name="Lauterbach L."/>
            <person name="Steele A.D."/>
            <person name="Gui C."/>
            <person name="Meng S."/>
            <person name="Li G."/>
            <person name="Viehrig K."/>
            <person name="Ye F."/>
            <person name="Su P."/>
            <person name="Kiefer A.F."/>
            <person name="Nichols A."/>
            <person name="Cepeda A.J."/>
            <person name="Yan W."/>
            <person name="Fan B."/>
            <person name="Jiang Y."/>
            <person name="Adhikari A."/>
            <person name="Zheng C.-J."/>
            <person name="Schuster L."/>
            <person name="Cowan T.M."/>
            <person name="Smanski M.J."/>
            <person name="Chevrette M.G."/>
            <person name="De Carvalho L.P.S."/>
            <person name="Shen B."/>
        </authorList>
    </citation>
    <scope>NUCLEOTIDE SEQUENCE [LARGE SCALE GENOMIC DNA]</scope>
    <source>
        <strain evidence="2 3">NPDC048229</strain>
    </source>
</reference>
<name>A0ABW7C4D7_9ACTN</name>
<evidence type="ECO:0000256" key="1">
    <source>
        <dbReference type="SAM" id="MobiDB-lite"/>
    </source>
</evidence>
<dbReference type="RefSeq" id="WP_392018057.1">
    <property type="nucleotide sequence ID" value="NZ_JBIBSS010000070.1"/>
</dbReference>
<protein>
    <submittedName>
        <fullName evidence="2">Uncharacterized protein</fullName>
    </submittedName>
</protein>
<organism evidence="2 3">
    <name type="scientific">Streptomyces omiyaensis</name>
    <dbReference type="NCBI Taxonomy" id="68247"/>
    <lineage>
        <taxon>Bacteria</taxon>
        <taxon>Bacillati</taxon>
        <taxon>Actinomycetota</taxon>
        <taxon>Actinomycetes</taxon>
        <taxon>Kitasatosporales</taxon>
        <taxon>Streptomycetaceae</taxon>
        <taxon>Streptomyces</taxon>
    </lineage>
</organism>
<dbReference type="Proteomes" id="UP001604282">
    <property type="component" value="Unassembled WGS sequence"/>
</dbReference>
<feature type="region of interest" description="Disordered" evidence="1">
    <location>
        <begin position="1"/>
        <end position="21"/>
    </location>
</feature>